<dbReference type="InterPro" id="IPR050644">
    <property type="entry name" value="PG_Glycine_Bridge_Synth"/>
</dbReference>
<evidence type="ECO:0000313" key="2">
    <source>
        <dbReference type="EMBL" id="MFC6438715.1"/>
    </source>
</evidence>
<accession>A0ABW1XHR4</accession>
<evidence type="ECO:0000313" key="3">
    <source>
        <dbReference type="Proteomes" id="UP001596364"/>
    </source>
</evidence>
<dbReference type="SUPFAM" id="SSF55729">
    <property type="entry name" value="Acyl-CoA N-acyltransferases (Nat)"/>
    <property type="match status" value="2"/>
</dbReference>
<dbReference type="InterPro" id="IPR038740">
    <property type="entry name" value="BioF2-like_GNAT_dom"/>
</dbReference>
<dbReference type="Gene3D" id="3.40.630.30">
    <property type="match status" value="2"/>
</dbReference>
<reference evidence="3" key="1">
    <citation type="journal article" date="2019" name="Int. J. Syst. Evol. Microbiol.">
        <title>The Global Catalogue of Microorganisms (GCM) 10K type strain sequencing project: providing services to taxonomists for standard genome sequencing and annotation.</title>
        <authorList>
            <consortium name="The Broad Institute Genomics Platform"/>
            <consortium name="The Broad Institute Genome Sequencing Center for Infectious Disease"/>
            <person name="Wu L."/>
            <person name="Ma J."/>
        </authorList>
    </citation>
    <scope>NUCLEOTIDE SEQUENCE [LARGE SCALE GENOMIC DNA]</scope>
    <source>
        <strain evidence="3">CGMCC 1.16031</strain>
    </source>
</reference>
<evidence type="ECO:0000259" key="1">
    <source>
        <dbReference type="Pfam" id="PF13480"/>
    </source>
</evidence>
<dbReference type="InterPro" id="IPR017469">
    <property type="entry name" value="PEP-CTERM_FemAB-rel"/>
</dbReference>
<dbReference type="EMBL" id="JBHSUS010000001">
    <property type="protein sequence ID" value="MFC6438715.1"/>
    <property type="molecule type" value="Genomic_DNA"/>
</dbReference>
<dbReference type="Pfam" id="PF13480">
    <property type="entry name" value="Acetyltransf_6"/>
    <property type="match status" value="1"/>
</dbReference>
<gene>
    <name evidence="2" type="ORF">ACFP85_00875</name>
</gene>
<name>A0ABW1XHR4_9ALTE</name>
<sequence length="346" mass="39428">MSELVIKTLGQDKTEQQKWDAFVDQCQLGTFFHLSGWKTVIEKSYGHTCHFLYANQDERIVGVLPLAHQKSILFGNALISLPFCVYGGAASDDPDVMNALEDAAIELAQKLGVDYLEMRYPFGRQNRLSERCAHSTFGCDLGDDDAAILAGVKKNERAVIRHSLNNGLEYTVSGDVKECYEIYSESVRNLGTPVFPKHYFSTLKDVFGERCEVLTVTKEGKSVSSVLSFYYKNEVLPYYGGGTPQARELKSNDFMYYQLMCHARNDRACHRYDFGRSKNDSGAFKYKKNWGMAPVPLHYQFYLVKAEALPNLSPNNPKYQLFIQMWKRLPIWLSRLMGPFLSKYLG</sequence>
<dbReference type="PANTHER" id="PTHR36174:SF1">
    <property type="entry name" value="LIPID II:GLYCINE GLYCYLTRANSFERASE"/>
    <property type="match status" value="1"/>
</dbReference>
<keyword evidence="3" id="KW-1185">Reference proteome</keyword>
<dbReference type="PANTHER" id="PTHR36174">
    <property type="entry name" value="LIPID II:GLYCINE GLYCYLTRANSFERASE"/>
    <property type="match status" value="1"/>
</dbReference>
<dbReference type="Proteomes" id="UP001596364">
    <property type="component" value="Unassembled WGS sequence"/>
</dbReference>
<organism evidence="2 3">
    <name type="scientific">Pseudobowmanella zhangzhouensis</name>
    <dbReference type="NCBI Taxonomy" id="1537679"/>
    <lineage>
        <taxon>Bacteria</taxon>
        <taxon>Pseudomonadati</taxon>
        <taxon>Pseudomonadota</taxon>
        <taxon>Gammaproteobacteria</taxon>
        <taxon>Alteromonadales</taxon>
        <taxon>Alteromonadaceae</taxon>
    </lineage>
</organism>
<proteinExistence type="predicted"/>
<dbReference type="RefSeq" id="WP_131259401.1">
    <property type="nucleotide sequence ID" value="NZ_JBHSUS010000001.1"/>
</dbReference>
<feature type="domain" description="BioF2-like acetyltransferase" evidence="1">
    <location>
        <begin position="170"/>
        <end position="288"/>
    </location>
</feature>
<dbReference type="NCBIfam" id="TIGR03019">
    <property type="entry name" value="pepcterm_femAB"/>
    <property type="match status" value="1"/>
</dbReference>
<comment type="caution">
    <text evidence="2">The sequence shown here is derived from an EMBL/GenBank/DDBJ whole genome shotgun (WGS) entry which is preliminary data.</text>
</comment>
<dbReference type="InterPro" id="IPR016181">
    <property type="entry name" value="Acyl_CoA_acyltransferase"/>
</dbReference>
<protein>
    <submittedName>
        <fullName evidence="2">FemAB family XrtA/PEP-CTERM system-associated protein</fullName>
    </submittedName>
</protein>